<dbReference type="Gene3D" id="3.40.50.2000">
    <property type="entry name" value="Glycogen Phosphorylase B"/>
    <property type="match status" value="2"/>
</dbReference>
<dbReference type="RefSeq" id="WP_152212718.1">
    <property type="nucleotide sequence ID" value="NZ_WFLN01000006.1"/>
</dbReference>
<gene>
    <name evidence="3" type="ORF">GCL57_07400</name>
</gene>
<dbReference type="InterPro" id="IPR002201">
    <property type="entry name" value="Glyco_trans_9"/>
</dbReference>
<evidence type="ECO:0000313" key="3">
    <source>
        <dbReference type="EMBL" id="KAB8030791.1"/>
    </source>
</evidence>
<keyword evidence="4" id="KW-1185">Reference proteome</keyword>
<dbReference type="InterPro" id="IPR051199">
    <property type="entry name" value="LPS_LOS_Heptosyltrfase"/>
</dbReference>
<proteinExistence type="predicted"/>
<protein>
    <recommendedName>
        <fullName evidence="5">Heptosyltransferase-2</fullName>
    </recommendedName>
</protein>
<evidence type="ECO:0008006" key="5">
    <source>
        <dbReference type="Google" id="ProtNLM"/>
    </source>
</evidence>
<reference evidence="3 4" key="1">
    <citation type="submission" date="2019-10" db="EMBL/GenBank/DDBJ databases">
        <title>New genus of Silvanigrellaceae.</title>
        <authorList>
            <person name="Pitt A."/>
            <person name="Hahn M.W."/>
        </authorList>
    </citation>
    <scope>NUCLEOTIDE SEQUENCE [LARGE SCALE GENOMIC DNA]</scope>
    <source>
        <strain evidence="3 4">33A1-SZDP</strain>
    </source>
</reference>
<comment type="caution">
    <text evidence="3">The sequence shown here is derived from an EMBL/GenBank/DDBJ whole genome shotgun (WGS) entry which is preliminary data.</text>
</comment>
<dbReference type="PANTHER" id="PTHR30160:SF1">
    <property type="entry name" value="LIPOPOLYSACCHARIDE 1,2-N-ACETYLGLUCOSAMINETRANSFERASE-RELATED"/>
    <property type="match status" value="1"/>
</dbReference>
<evidence type="ECO:0000256" key="1">
    <source>
        <dbReference type="ARBA" id="ARBA00022676"/>
    </source>
</evidence>
<accession>A0A833JCL6</accession>
<sequence>MKVGIFHSAFIGDLALCGLLIEGLYLEKHEIYLIVKKPSAILYKNDTRLTNIISIQKKRGLKKLSSISHIADEIKKLNLDVILVPHQSATSAFSTFLSKIKKRISYNKNSFKFLYTELREFNVKHHESVRCLDLAPEWLISEKIRNELMRINRPILRPTDNLNSFLNKFPNFFKVHKYFFIVNPGSVWATKKYPLEYLFSAVKTLMNMNIEIACIVSGGEQDKKDIEKFIELLNSNKEISERIYNTLDCLPLNELVALTARAQFIIANDSAPLHIASGTNTPSIGIFGPTDWESGFAPASEKNVVLSYKNALNKSLSCQPCSKHGHKVCPQKHFRCMSDLKSNYLVDSVLALVPEIFT</sequence>
<dbReference type="Proteomes" id="UP000442694">
    <property type="component" value="Unassembled WGS sequence"/>
</dbReference>
<evidence type="ECO:0000313" key="4">
    <source>
        <dbReference type="Proteomes" id="UP000442694"/>
    </source>
</evidence>
<dbReference type="GO" id="GO:0005829">
    <property type="term" value="C:cytosol"/>
    <property type="evidence" value="ECO:0007669"/>
    <property type="project" value="TreeGrafter"/>
</dbReference>
<dbReference type="AlphaFoldDB" id="A0A833JCL6"/>
<dbReference type="GO" id="GO:0009244">
    <property type="term" value="P:lipopolysaccharide core region biosynthetic process"/>
    <property type="evidence" value="ECO:0007669"/>
    <property type="project" value="TreeGrafter"/>
</dbReference>
<dbReference type="EMBL" id="WFLN01000006">
    <property type="protein sequence ID" value="KAB8030791.1"/>
    <property type="molecule type" value="Genomic_DNA"/>
</dbReference>
<dbReference type="SUPFAM" id="SSF53756">
    <property type="entry name" value="UDP-Glycosyltransferase/glycogen phosphorylase"/>
    <property type="match status" value="1"/>
</dbReference>
<name>A0A833JCL6_9BACT</name>
<keyword evidence="1" id="KW-0328">Glycosyltransferase</keyword>
<dbReference type="PANTHER" id="PTHR30160">
    <property type="entry name" value="TETRAACYLDISACCHARIDE 4'-KINASE-RELATED"/>
    <property type="match status" value="1"/>
</dbReference>
<evidence type="ECO:0000256" key="2">
    <source>
        <dbReference type="ARBA" id="ARBA00022679"/>
    </source>
</evidence>
<keyword evidence="2" id="KW-0808">Transferase</keyword>
<dbReference type="CDD" id="cd03789">
    <property type="entry name" value="GT9_LPS_heptosyltransferase"/>
    <property type="match status" value="1"/>
</dbReference>
<organism evidence="3 4">
    <name type="scientific">Fluviispira multicolorata</name>
    <dbReference type="NCBI Taxonomy" id="2654512"/>
    <lineage>
        <taxon>Bacteria</taxon>
        <taxon>Pseudomonadati</taxon>
        <taxon>Bdellovibrionota</taxon>
        <taxon>Oligoflexia</taxon>
        <taxon>Silvanigrellales</taxon>
        <taxon>Silvanigrellaceae</taxon>
        <taxon>Fluviispira</taxon>
    </lineage>
</organism>
<dbReference type="GO" id="GO:0008713">
    <property type="term" value="F:ADP-heptose-lipopolysaccharide heptosyltransferase activity"/>
    <property type="evidence" value="ECO:0007669"/>
    <property type="project" value="TreeGrafter"/>
</dbReference>
<dbReference type="Pfam" id="PF01075">
    <property type="entry name" value="Glyco_transf_9"/>
    <property type="match status" value="1"/>
</dbReference>